<dbReference type="Pfam" id="PF00249">
    <property type="entry name" value="Myb_DNA-binding"/>
    <property type="match status" value="1"/>
</dbReference>
<dbReference type="InParanoid" id="D8QZP1"/>
<feature type="domain" description="HTH myb-type" evidence="2">
    <location>
        <begin position="12"/>
        <end position="58"/>
    </location>
</feature>
<keyword evidence="5" id="KW-1185">Reference proteome</keyword>
<dbReference type="PROSITE" id="PS50090">
    <property type="entry name" value="MYB_LIKE"/>
    <property type="match status" value="1"/>
</dbReference>
<organism evidence="5">
    <name type="scientific">Selaginella moellendorffii</name>
    <name type="common">Spikemoss</name>
    <dbReference type="NCBI Taxonomy" id="88036"/>
    <lineage>
        <taxon>Eukaryota</taxon>
        <taxon>Viridiplantae</taxon>
        <taxon>Streptophyta</taxon>
        <taxon>Embryophyta</taxon>
        <taxon>Tracheophyta</taxon>
        <taxon>Lycopodiopsida</taxon>
        <taxon>Selaginellales</taxon>
        <taxon>Selaginellaceae</taxon>
        <taxon>Selaginella</taxon>
    </lineage>
</organism>
<proteinExistence type="predicted"/>
<dbReference type="Gramene" id="EFJ06875">
    <property type="protein sequence ID" value="EFJ06875"/>
    <property type="gene ID" value="SELMODRAFT_9604"/>
</dbReference>
<feature type="non-terminal residue" evidence="4">
    <location>
        <position position="58"/>
    </location>
</feature>
<dbReference type="PANTHER" id="PTHR45614">
    <property type="entry name" value="MYB PROTEIN-RELATED"/>
    <property type="match status" value="1"/>
</dbReference>
<dbReference type="KEGG" id="smo:SELMODRAFT_29850"/>
<reference evidence="4 5" key="1">
    <citation type="journal article" date="2011" name="Science">
        <title>The Selaginella genome identifies genetic changes associated with the evolution of vascular plants.</title>
        <authorList>
            <person name="Banks J.A."/>
            <person name="Nishiyama T."/>
            <person name="Hasebe M."/>
            <person name="Bowman J.L."/>
            <person name="Gribskov M."/>
            <person name="dePamphilis C."/>
            <person name="Albert V.A."/>
            <person name="Aono N."/>
            <person name="Aoyama T."/>
            <person name="Ambrose B.A."/>
            <person name="Ashton N.W."/>
            <person name="Axtell M.J."/>
            <person name="Barker E."/>
            <person name="Barker M.S."/>
            <person name="Bennetzen J.L."/>
            <person name="Bonawitz N.D."/>
            <person name="Chapple C."/>
            <person name="Cheng C."/>
            <person name="Correa L.G."/>
            <person name="Dacre M."/>
            <person name="DeBarry J."/>
            <person name="Dreyer I."/>
            <person name="Elias M."/>
            <person name="Engstrom E.M."/>
            <person name="Estelle M."/>
            <person name="Feng L."/>
            <person name="Finet C."/>
            <person name="Floyd S.K."/>
            <person name="Frommer W.B."/>
            <person name="Fujita T."/>
            <person name="Gramzow L."/>
            <person name="Gutensohn M."/>
            <person name="Harholt J."/>
            <person name="Hattori M."/>
            <person name="Heyl A."/>
            <person name="Hirai T."/>
            <person name="Hiwatashi Y."/>
            <person name="Ishikawa M."/>
            <person name="Iwata M."/>
            <person name="Karol K.G."/>
            <person name="Koehler B."/>
            <person name="Kolukisaoglu U."/>
            <person name="Kubo M."/>
            <person name="Kurata T."/>
            <person name="Lalonde S."/>
            <person name="Li K."/>
            <person name="Li Y."/>
            <person name="Litt A."/>
            <person name="Lyons E."/>
            <person name="Manning G."/>
            <person name="Maruyama T."/>
            <person name="Michael T.P."/>
            <person name="Mikami K."/>
            <person name="Miyazaki S."/>
            <person name="Morinaga S."/>
            <person name="Murata T."/>
            <person name="Mueller-Roeber B."/>
            <person name="Nelson D.R."/>
            <person name="Obara M."/>
            <person name="Oguri Y."/>
            <person name="Olmstead R.G."/>
            <person name="Onodera N."/>
            <person name="Petersen B.L."/>
            <person name="Pils B."/>
            <person name="Prigge M."/>
            <person name="Rensing S.A."/>
            <person name="Riano-Pachon D.M."/>
            <person name="Roberts A.W."/>
            <person name="Sato Y."/>
            <person name="Scheller H.V."/>
            <person name="Schulz B."/>
            <person name="Schulz C."/>
            <person name="Shakirov E.V."/>
            <person name="Shibagaki N."/>
            <person name="Shinohara N."/>
            <person name="Shippen D.E."/>
            <person name="Soerensen I."/>
            <person name="Sotooka R."/>
            <person name="Sugimoto N."/>
            <person name="Sugita M."/>
            <person name="Sumikawa N."/>
            <person name="Tanurdzic M."/>
            <person name="Theissen G."/>
            <person name="Ulvskov P."/>
            <person name="Wakazuki S."/>
            <person name="Weng J.K."/>
            <person name="Willats W.W."/>
            <person name="Wipf D."/>
            <person name="Wolf P.G."/>
            <person name="Yang L."/>
            <person name="Zimmer A.D."/>
            <person name="Zhu Q."/>
            <person name="Mitros T."/>
            <person name="Hellsten U."/>
            <person name="Loque D."/>
            <person name="Otillar R."/>
            <person name="Salamov A."/>
            <person name="Schmutz J."/>
            <person name="Shapiro H."/>
            <person name="Lindquist E."/>
            <person name="Lucas S."/>
            <person name="Rokhsar D."/>
            <person name="Grigoriev I.V."/>
        </authorList>
    </citation>
    <scope>NUCLEOTIDE SEQUENCE [LARGE SCALE GENOMIC DNA]</scope>
</reference>
<dbReference type="EMBL" id="GL377692">
    <property type="protein sequence ID" value="EFJ06875.1"/>
    <property type="molecule type" value="Genomic_DNA"/>
</dbReference>
<dbReference type="Proteomes" id="UP000001514">
    <property type="component" value="Unassembled WGS sequence"/>
</dbReference>
<dbReference type="InterPro" id="IPR017930">
    <property type="entry name" value="Myb_dom"/>
</dbReference>
<feature type="domain" description="Myb-like" evidence="1">
    <location>
        <begin position="12"/>
        <end position="58"/>
    </location>
</feature>
<evidence type="ECO:0000313" key="4">
    <source>
        <dbReference type="EMBL" id="EFJ34835.1"/>
    </source>
</evidence>
<sequence length="58" mass="7065">KQCRERWHNHLKPDIKRDIWREDEEQLLVSAHNRLGNKWADIAKLIPGRTENAIKNHW</sequence>
<dbReference type="InterPro" id="IPR009057">
    <property type="entry name" value="Homeodomain-like_sf"/>
</dbReference>
<dbReference type="SUPFAM" id="SSF46689">
    <property type="entry name" value="Homeodomain-like"/>
    <property type="match status" value="1"/>
</dbReference>
<dbReference type="Gene3D" id="1.10.10.60">
    <property type="entry name" value="Homeodomain-like"/>
    <property type="match status" value="2"/>
</dbReference>
<feature type="non-terminal residue" evidence="4">
    <location>
        <position position="1"/>
    </location>
</feature>
<dbReference type="InterPro" id="IPR050560">
    <property type="entry name" value="MYB_TF"/>
</dbReference>
<dbReference type="CDD" id="cd00167">
    <property type="entry name" value="SANT"/>
    <property type="match status" value="1"/>
</dbReference>
<dbReference type="KEGG" id="smo:SELMODRAFT_9604"/>
<dbReference type="OMA" id="NRCENLF"/>
<dbReference type="OrthoDB" id="2143914at2759"/>
<dbReference type="EMBL" id="GL377569">
    <property type="protein sequence ID" value="EFJ34835.1"/>
    <property type="molecule type" value="Genomic_DNA"/>
</dbReference>
<evidence type="ECO:0000259" key="2">
    <source>
        <dbReference type="PROSITE" id="PS51294"/>
    </source>
</evidence>
<dbReference type="PROSITE" id="PS51294">
    <property type="entry name" value="HTH_MYB"/>
    <property type="match status" value="1"/>
</dbReference>
<dbReference type="STRING" id="88036.D8QZP1"/>
<evidence type="ECO:0000259" key="1">
    <source>
        <dbReference type="PROSITE" id="PS50090"/>
    </source>
</evidence>
<dbReference type="PANTHER" id="PTHR45614:SF218">
    <property type="entry name" value="TRANSCRIPTION FACTOR MYB119-RELATED"/>
    <property type="match status" value="1"/>
</dbReference>
<gene>
    <name evidence="4" type="ORF">SELMODRAFT_29850</name>
    <name evidence="3" type="ORF">SELMODRAFT_9604</name>
</gene>
<accession>D8QZP1</accession>
<dbReference type="eggNOG" id="KOG0048">
    <property type="taxonomic scope" value="Eukaryota"/>
</dbReference>
<dbReference type="HOGENOM" id="CLU_028567_26_5_1"/>
<evidence type="ECO:0000313" key="5">
    <source>
        <dbReference type="Proteomes" id="UP000001514"/>
    </source>
</evidence>
<protein>
    <submittedName>
        <fullName evidence="4">Uncharacterized protein</fullName>
    </submittedName>
</protein>
<name>D8QZP1_SELML</name>
<evidence type="ECO:0000313" key="3">
    <source>
        <dbReference type="EMBL" id="EFJ06875.1"/>
    </source>
</evidence>
<dbReference type="SMART" id="SM00717">
    <property type="entry name" value="SANT"/>
    <property type="match status" value="1"/>
</dbReference>
<dbReference type="InterPro" id="IPR001005">
    <property type="entry name" value="SANT/Myb"/>
</dbReference>
<dbReference type="AlphaFoldDB" id="D8QZP1"/>
<dbReference type="Gramene" id="EFJ34835">
    <property type="protein sequence ID" value="EFJ34835"/>
    <property type="gene ID" value="SELMODRAFT_29850"/>
</dbReference>